<reference evidence="2 4" key="1">
    <citation type="submission" date="2008-03" db="EMBL/GenBank/DDBJ databases">
        <title>Annotation of Ixodes scapularis.</title>
        <authorList>
            <consortium name="Ixodes scapularis Genome Project Consortium"/>
            <person name="Caler E."/>
            <person name="Hannick L.I."/>
            <person name="Bidwell S."/>
            <person name="Joardar V."/>
            <person name="Thiagarajan M."/>
            <person name="Amedeo P."/>
            <person name="Galinsky K.J."/>
            <person name="Schobel S."/>
            <person name="Inman J."/>
            <person name="Hostetler J."/>
            <person name="Miller J."/>
            <person name="Hammond M."/>
            <person name="Megy K."/>
            <person name="Lawson D."/>
            <person name="Kodira C."/>
            <person name="Sutton G."/>
            <person name="Meyer J."/>
            <person name="Hill C.A."/>
            <person name="Birren B."/>
            <person name="Nene V."/>
            <person name="Collins F."/>
            <person name="Alarcon-Chaidez F."/>
            <person name="Wikel S."/>
            <person name="Strausberg R."/>
        </authorList>
    </citation>
    <scope>NUCLEOTIDE SEQUENCE [LARGE SCALE GENOMIC DNA]</scope>
    <source>
        <strain evidence="4">Wikel</strain>
        <strain evidence="2">Wikel colony</strain>
    </source>
</reference>
<keyword evidence="1" id="KW-1133">Transmembrane helix</keyword>
<keyword evidence="1" id="KW-0812">Transmembrane</keyword>
<dbReference type="PANTHER" id="PTHR11360">
    <property type="entry name" value="MONOCARBOXYLATE TRANSPORTER"/>
    <property type="match status" value="1"/>
</dbReference>
<gene>
    <name evidence="2" type="ORF">IscW_ISCW019733</name>
</gene>
<dbReference type="VEuPathDB" id="VectorBase:ISCI019733"/>
<dbReference type="HOGENOM" id="CLU_2203532_0_0_1"/>
<keyword evidence="1" id="KW-0472">Membrane</keyword>
<sequence length="110" mass="11841">DKGASMDTAWHVPLLAAVLAFFEISGFRSSGFFYTTLMDEFKVDRGTASWPVSVLGTMIDIGGVFSSPLSRRYSILSVMVSGAVLTSTGMICSAFAPDITWMTMTMGVVH</sequence>
<dbReference type="AlphaFoldDB" id="B7PVT4"/>
<evidence type="ECO:0000313" key="4">
    <source>
        <dbReference type="Proteomes" id="UP000001555"/>
    </source>
</evidence>
<evidence type="ECO:0000313" key="2">
    <source>
        <dbReference type="EMBL" id="EEC10706.1"/>
    </source>
</evidence>
<dbReference type="InterPro" id="IPR036259">
    <property type="entry name" value="MFS_trans_sf"/>
</dbReference>
<organism>
    <name type="scientific">Ixodes scapularis</name>
    <name type="common">Black-legged tick</name>
    <name type="synonym">Deer tick</name>
    <dbReference type="NCBI Taxonomy" id="6945"/>
    <lineage>
        <taxon>Eukaryota</taxon>
        <taxon>Metazoa</taxon>
        <taxon>Ecdysozoa</taxon>
        <taxon>Arthropoda</taxon>
        <taxon>Chelicerata</taxon>
        <taxon>Arachnida</taxon>
        <taxon>Acari</taxon>
        <taxon>Parasitiformes</taxon>
        <taxon>Ixodida</taxon>
        <taxon>Ixodoidea</taxon>
        <taxon>Ixodidae</taxon>
        <taxon>Ixodinae</taxon>
        <taxon>Ixodes</taxon>
    </lineage>
</organism>
<evidence type="ECO:0000256" key="1">
    <source>
        <dbReference type="SAM" id="Phobius"/>
    </source>
</evidence>
<feature type="transmembrane region" description="Helical" evidence="1">
    <location>
        <begin position="73"/>
        <end position="96"/>
    </location>
</feature>
<dbReference type="VEuPathDB" id="VectorBase:ISCW019733"/>
<dbReference type="Gene3D" id="1.20.1250.20">
    <property type="entry name" value="MFS general substrate transporter like domains"/>
    <property type="match status" value="1"/>
</dbReference>
<feature type="transmembrane region" description="Helical" evidence="1">
    <location>
        <begin position="12"/>
        <end position="36"/>
    </location>
</feature>
<dbReference type="SUPFAM" id="SSF103473">
    <property type="entry name" value="MFS general substrate transporter"/>
    <property type="match status" value="1"/>
</dbReference>
<dbReference type="PANTHER" id="PTHR11360:SF303">
    <property type="entry name" value="MAJOR FACILITATOR SUPERFAMILY (MFS) PROFILE DOMAIN-CONTAINING PROTEIN"/>
    <property type="match status" value="1"/>
</dbReference>
<accession>B7PVT4</accession>
<dbReference type="Proteomes" id="UP000001555">
    <property type="component" value="Unassembled WGS sequence"/>
</dbReference>
<keyword evidence="4" id="KW-1185">Reference proteome</keyword>
<feature type="non-terminal residue" evidence="2">
    <location>
        <position position="110"/>
    </location>
</feature>
<dbReference type="InterPro" id="IPR050327">
    <property type="entry name" value="Proton-linked_MCT"/>
</dbReference>
<protein>
    <submittedName>
        <fullName evidence="2 3">Monocarboxylate transporter, putative</fullName>
    </submittedName>
</protein>
<name>B7PVT4_IXOSC</name>
<evidence type="ECO:0000313" key="3">
    <source>
        <dbReference type="EnsemblMetazoa" id="ISCW019733-PA"/>
    </source>
</evidence>
<feature type="non-terminal residue" evidence="2">
    <location>
        <position position="1"/>
    </location>
</feature>
<dbReference type="EMBL" id="ABJB010109137">
    <property type="status" value="NOT_ANNOTATED_CDS"/>
    <property type="molecule type" value="Genomic_DNA"/>
</dbReference>
<reference evidence="3" key="2">
    <citation type="submission" date="2020-05" db="UniProtKB">
        <authorList>
            <consortium name="EnsemblMetazoa"/>
        </authorList>
    </citation>
    <scope>IDENTIFICATION</scope>
    <source>
        <strain evidence="3">wikel</strain>
    </source>
</reference>
<dbReference type="EMBL" id="DS802122">
    <property type="protein sequence ID" value="EEC10706.1"/>
    <property type="molecule type" value="Genomic_DNA"/>
</dbReference>
<proteinExistence type="predicted"/>
<dbReference type="PaxDb" id="6945-B7PVT4"/>
<dbReference type="EnsemblMetazoa" id="ISCW019733-RA">
    <property type="protein sequence ID" value="ISCW019733-PA"/>
    <property type="gene ID" value="ISCW019733"/>
</dbReference>